<dbReference type="Proteomes" id="UP000324748">
    <property type="component" value="Unassembled WGS sequence"/>
</dbReference>
<feature type="compositionally biased region" description="Basic and acidic residues" evidence="1">
    <location>
        <begin position="1"/>
        <end position="12"/>
    </location>
</feature>
<evidence type="ECO:0000256" key="1">
    <source>
        <dbReference type="SAM" id="MobiDB-lite"/>
    </source>
</evidence>
<accession>A0A5B0NBZ1</accession>
<protein>
    <submittedName>
        <fullName evidence="2">Uncharacterized protein</fullName>
    </submittedName>
</protein>
<dbReference type="EMBL" id="VSWC01000105">
    <property type="protein sequence ID" value="KAA1086761.1"/>
    <property type="molecule type" value="Genomic_DNA"/>
</dbReference>
<organism evidence="2 3">
    <name type="scientific">Puccinia graminis f. sp. tritici</name>
    <dbReference type="NCBI Taxonomy" id="56615"/>
    <lineage>
        <taxon>Eukaryota</taxon>
        <taxon>Fungi</taxon>
        <taxon>Dikarya</taxon>
        <taxon>Basidiomycota</taxon>
        <taxon>Pucciniomycotina</taxon>
        <taxon>Pucciniomycetes</taxon>
        <taxon>Pucciniales</taxon>
        <taxon>Pucciniaceae</taxon>
        <taxon>Puccinia</taxon>
    </lineage>
</organism>
<name>A0A5B0NBZ1_PUCGR</name>
<feature type="region of interest" description="Disordered" evidence="1">
    <location>
        <begin position="1"/>
        <end position="101"/>
    </location>
</feature>
<evidence type="ECO:0000313" key="3">
    <source>
        <dbReference type="Proteomes" id="UP000324748"/>
    </source>
</evidence>
<keyword evidence="3" id="KW-1185">Reference proteome</keyword>
<dbReference type="AlphaFoldDB" id="A0A5B0NBZ1"/>
<feature type="compositionally biased region" description="Low complexity" evidence="1">
    <location>
        <begin position="64"/>
        <end position="86"/>
    </location>
</feature>
<evidence type="ECO:0000313" key="2">
    <source>
        <dbReference type="EMBL" id="KAA1086761.1"/>
    </source>
</evidence>
<feature type="compositionally biased region" description="Polar residues" evidence="1">
    <location>
        <begin position="33"/>
        <end position="63"/>
    </location>
</feature>
<gene>
    <name evidence="2" type="ORF">PGT21_011288</name>
</gene>
<reference evidence="2 3" key="1">
    <citation type="submission" date="2019-05" db="EMBL/GenBank/DDBJ databases">
        <title>Emergence of the Ug99 lineage of the wheat stem rust pathogen through somatic hybridization.</title>
        <authorList>
            <person name="Li F."/>
            <person name="Upadhyaya N.M."/>
            <person name="Sperschneider J."/>
            <person name="Matny O."/>
            <person name="Nguyen-Phuc H."/>
            <person name="Mago R."/>
            <person name="Raley C."/>
            <person name="Miller M.E."/>
            <person name="Silverstein K.A.T."/>
            <person name="Henningsen E."/>
            <person name="Hirsch C.D."/>
            <person name="Visser B."/>
            <person name="Pretorius Z.A."/>
            <person name="Steffenson B.J."/>
            <person name="Schwessinger B."/>
            <person name="Dodds P.N."/>
            <person name="Figueroa M."/>
        </authorList>
    </citation>
    <scope>NUCLEOTIDE SEQUENCE [LARGE SCALE GENOMIC DNA]</scope>
    <source>
        <strain evidence="2">21-0</strain>
    </source>
</reference>
<sequence>MLPGRRQIDKPDGQSACLRASLGQPQRAASRRASVQSGADSLLSASSNLPPKLTPTSRKSSNVSLPSSPKASKPSTSSTKTTNFKPCGIAPLEIDLPTIPP</sequence>
<proteinExistence type="predicted"/>
<comment type="caution">
    <text evidence="2">The sequence shown here is derived from an EMBL/GenBank/DDBJ whole genome shotgun (WGS) entry which is preliminary data.</text>
</comment>